<evidence type="ECO:0000256" key="1">
    <source>
        <dbReference type="SAM" id="Coils"/>
    </source>
</evidence>
<proteinExistence type="predicted"/>
<dbReference type="OrthoDB" id="6156135at2759"/>
<dbReference type="AlphaFoldDB" id="A0A6J8F1N8"/>
<evidence type="ECO:0000313" key="3">
    <source>
        <dbReference type="Proteomes" id="UP000507470"/>
    </source>
</evidence>
<protein>
    <submittedName>
        <fullName evidence="2">Uncharacterized protein</fullName>
    </submittedName>
</protein>
<dbReference type="PANTHER" id="PTHR33488">
    <property type="entry name" value="ZGC:162509"/>
    <property type="match status" value="1"/>
</dbReference>
<accession>A0A6J8F1N8</accession>
<dbReference type="Proteomes" id="UP000507470">
    <property type="component" value="Unassembled WGS sequence"/>
</dbReference>
<dbReference type="PANTHER" id="PTHR33488:SF2">
    <property type="entry name" value="EARLY ENDOSOME ANTIGEN 1-LIKE"/>
    <property type="match status" value="1"/>
</dbReference>
<organism evidence="2 3">
    <name type="scientific">Mytilus coruscus</name>
    <name type="common">Sea mussel</name>
    <dbReference type="NCBI Taxonomy" id="42192"/>
    <lineage>
        <taxon>Eukaryota</taxon>
        <taxon>Metazoa</taxon>
        <taxon>Spiralia</taxon>
        <taxon>Lophotrochozoa</taxon>
        <taxon>Mollusca</taxon>
        <taxon>Bivalvia</taxon>
        <taxon>Autobranchia</taxon>
        <taxon>Pteriomorphia</taxon>
        <taxon>Mytilida</taxon>
        <taxon>Mytiloidea</taxon>
        <taxon>Mytilidae</taxon>
        <taxon>Mytilinae</taxon>
        <taxon>Mytilus</taxon>
    </lineage>
</organism>
<name>A0A6J8F1N8_MYTCO</name>
<evidence type="ECO:0000313" key="2">
    <source>
        <dbReference type="EMBL" id="CAC5425706.1"/>
    </source>
</evidence>
<feature type="coiled-coil region" evidence="1">
    <location>
        <begin position="199"/>
        <end position="234"/>
    </location>
</feature>
<keyword evidence="1" id="KW-0175">Coiled coil</keyword>
<reference evidence="2 3" key="1">
    <citation type="submission" date="2020-06" db="EMBL/GenBank/DDBJ databases">
        <authorList>
            <person name="Li R."/>
            <person name="Bekaert M."/>
        </authorList>
    </citation>
    <scope>NUCLEOTIDE SEQUENCE [LARGE SCALE GENOMIC DNA]</scope>
    <source>
        <strain evidence="3">wild</strain>
    </source>
</reference>
<keyword evidence="3" id="KW-1185">Reference proteome</keyword>
<gene>
    <name evidence="2" type="ORF">MCOR_57498</name>
</gene>
<dbReference type="EMBL" id="CACVKT020010275">
    <property type="protein sequence ID" value="CAC5425706.1"/>
    <property type="molecule type" value="Genomic_DNA"/>
</dbReference>
<sequence>MVACSGSCRPGCVIILTCILRTFEAGKETKDISRLNFRERAKKVADTEIEPYTGLTNLLTSPPQAIALMGHLLLIATDNDFTLKTKSFKKQFEYLKYPDSFRASLVQLTNIGWDAFNEAHINMDSMKLHMTNIDSHLKLLVNVMTEGTNDEVQYFSTKTLKKIELIADECLKLSLDVEARFLLFMNVTGELLEASTMAKGFYEDKAKDTEMAIRAAKEEEIKSASADFKKALDDGPSSMKLMAFSIFDGTFGVVKKLLFGRDQSLYDQIHDKRETESTEDRGKNRAFGFAENLHLAVDQLVEIATAGIKNGQKEPDWNKIDDVRGLKHTILHIDKKLKLDSEHTDAHHQGIKIIKNALEYCEKLIELHKELMRDDDEVKQVVINIEDIHLDVKQFLSDAKEHMYKTRTGWKQTILSSDTLVQHELTRSSIKVESSRDALEDSRRSKEETFQNIIKTNKRITNTLKELESFKIEEVNFDDIRKMLVKGLNSIAEVRSEWGKIVRFFQTISRVIKMKFHENVQNLVEDMTFAVDSKLKQGKITEFTNKIIFEELLKVSTMTYAVHAITSAYVEVSDKHLLDQINRLGGLVALDPATDKKEIEHRRKELNEQSQKAVNETFQIVEKKHKEYFEKVEENLRQIDDYKSKGN</sequence>